<reference evidence="1" key="1">
    <citation type="submission" date="2023-11" db="EMBL/GenBank/DDBJ databases">
        <authorList>
            <person name="Poullet M."/>
        </authorList>
    </citation>
    <scope>NUCLEOTIDE SEQUENCE</scope>
    <source>
        <strain evidence="1">E1834</strain>
    </source>
</reference>
<evidence type="ECO:0000313" key="1">
    <source>
        <dbReference type="EMBL" id="CAK5126028.1"/>
    </source>
</evidence>
<name>A0ACB1B6U1_MELEN</name>
<proteinExistence type="predicted"/>
<accession>A0ACB1B6U1</accession>
<sequence length="131" mass="14890">MRSSFLELSNLDVDDKRTIVSSVNSIKDNITVSMPVNSGINFKGVLPFNGSKYVEFSSVGLCSVDCDRGWIRDSYKQAIIILLFFMEKIFLYSASTRLLISYPKKSVFLFTGMNLLENRLIRNLLNIKCLC</sequence>
<protein>
    <submittedName>
        <fullName evidence="1">Uncharacterized protein</fullName>
    </submittedName>
</protein>
<dbReference type="EMBL" id="CAVMJV010000220">
    <property type="protein sequence ID" value="CAK5126028.1"/>
    <property type="molecule type" value="Genomic_DNA"/>
</dbReference>
<organism evidence="1 2">
    <name type="scientific">Meloidogyne enterolobii</name>
    <name type="common">Root-knot nematode worm</name>
    <name type="synonym">Meloidogyne mayaguensis</name>
    <dbReference type="NCBI Taxonomy" id="390850"/>
    <lineage>
        <taxon>Eukaryota</taxon>
        <taxon>Metazoa</taxon>
        <taxon>Ecdysozoa</taxon>
        <taxon>Nematoda</taxon>
        <taxon>Chromadorea</taxon>
        <taxon>Rhabditida</taxon>
        <taxon>Tylenchina</taxon>
        <taxon>Tylenchomorpha</taxon>
        <taxon>Tylenchoidea</taxon>
        <taxon>Meloidogynidae</taxon>
        <taxon>Meloidogyninae</taxon>
        <taxon>Meloidogyne</taxon>
    </lineage>
</organism>
<comment type="caution">
    <text evidence="1">The sequence shown here is derived from an EMBL/GenBank/DDBJ whole genome shotgun (WGS) entry which is preliminary data.</text>
</comment>
<dbReference type="Proteomes" id="UP001497535">
    <property type="component" value="Unassembled WGS sequence"/>
</dbReference>
<keyword evidence="2" id="KW-1185">Reference proteome</keyword>
<evidence type="ECO:0000313" key="2">
    <source>
        <dbReference type="Proteomes" id="UP001497535"/>
    </source>
</evidence>
<gene>
    <name evidence="1" type="ORF">MENTE1834_LOCUS48181</name>
</gene>